<protein>
    <recommendedName>
        <fullName evidence="5">DUF4352 domain-containing protein</fullName>
    </recommendedName>
</protein>
<evidence type="ECO:0000313" key="4">
    <source>
        <dbReference type="Proteomes" id="UP000236732"/>
    </source>
</evidence>
<evidence type="ECO:0008006" key="5">
    <source>
        <dbReference type="Google" id="ProtNLM"/>
    </source>
</evidence>
<dbReference type="GO" id="GO:0007264">
    <property type="term" value="P:small GTPase-mediated signal transduction"/>
    <property type="evidence" value="ECO:0007669"/>
    <property type="project" value="InterPro"/>
</dbReference>
<keyword evidence="2" id="KW-1133">Transmembrane helix</keyword>
<dbReference type="Proteomes" id="UP000236732">
    <property type="component" value="Unassembled WGS sequence"/>
</dbReference>
<organism evidence="3 4">
    <name type="scientific">Nonomuraea solani</name>
    <dbReference type="NCBI Taxonomy" id="1144553"/>
    <lineage>
        <taxon>Bacteria</taxon>
        <taxon>Bacillati</taxon>
        <taxon>Actinomycetota</taxon>
        <taxon>Actinomycetes</taxon>
        <taxon>Streptosporangiales</taxon>
        <taxon>Streptosporangiaceae</taxon>
        <taxon>Nonomuraea</taxon>
    </lineage>
</organism>
<dbReference type="PRINTS" id="PR00894">
    <property type="entry name" value="YEASTMRS6P"/>
</dbReference>
<dbReference type="EMBL" id="FNVT01000016">
    <property type="protein sequence ID" value="SEH00420.1"/>
    <property type="molecule type" value="Genomic_DNA"/>
</dbReference>
<dbReference type="AlphaFoldDB" id="A0A1H6ERD0"/>
<sequence>MPTAPHQGRPRHLHSDQQVWPPAAREPVGGSTQPIPAVRLPAPAPATAPEAPRPEDRQPPPQGPQEPAAAQPAPRPRRQRTLLVAAGAVLVSLLATGAQVYDGYLFREKTVTQDIKVTTVAAGGVGKVHNIEYKSSITPTQAPKDSKHGPEVTWLKVVISKKVLDAAQATMTSAPYDVELEDRRGRTWTVVMDRYGTLSTEDKLEVGKEYKIDGMAIVPTPVANEVELSFRPSSYRSDTPTEDLFKRETVEKMGEDNEVLRFRRR</sequence>
<feature type="region of interest" description="Disordered" evidence="1">
    <location>
        <begin position="1"/>
        <end position="77"/>
    </location>
</feature>
<evidence type="ECO:0000256" key="1">
    <source>
        <dbReference type="SAM" id="MobiDB-lite"/>
    </source>
</evidence>
<proteinExistence type="predicted"/>
<keyword evidence="2" id="KW-0472">Membrane</keyword>
<feature type="compositionally biased region" description="Low complexity" evidence="1">
    <location>
        <begin position="34"/>
        <end position="50"/>
    </location>
</feature>
<dbReference type="InterPro" id="IPR017230">
    <property type="entry name" value="Mrs6"/>
</dbReference>
<reference evidence="3 4" key="1">
    <citation type="submission" date="2016-10" db="EMBL/GenBank/DDBJ databases">
        <authorList>
            <person name="de Groot N.N."/>
        </authorList>
    </citation>
    <scope>NUCLEOTIDE SEQUENCE [LARGE SCALE GENOMIC DNA]</scope>
    <source>
        <strain evidence="3 4">CGMCC 4.7037</strain>
    </source>
</reference>
<keyword evidence="4" id="KW-1185">Reference proteome</keyword>
<evidence type="ECO:0000313" key="3">
    <source>
        <dbReference type="EMBL" id="SEH00420.1"/>
    </source>
</evidence>
<gene>
    <name evidence="3" type="ORF">SAMN05444920_116155</name>
</gene>
<name>A0A1H6ERD0_9ACTN</name>
<evidence type="ECO:0000256" key="2">
    <source>
        <dbReference type="SAM" id="Phobius"/>
    </source>
</evidence>
<keyword evidence="2" id="KW-0812">Transmembrane</keyword>
<accession>A0A1H6ERD0</accession>
<feature type="transmembrane region" description="Helical" evidence="2">
    <location>
        <begin position="82"/>
        <end position="101"/>
    </location>
</feature>